<comment type="caution">
    <text evidence="5">The sequence shown here is derived from an EMBL/GenBank/DDBJ whole genome shotgun (WGS) entry which is preliminary data.</text>
</comment>
<dbReference type="OrthoDB" id="9813037at2"/>
<keyword evidence="3" id="KW-0732">Signal</keyword>
<comment type="subcellular location">
    <subcellularLocation>
        <location evidence="1">Cell envelope</location>
    </subcellularLocation>
</comment>
<dbReference type="EMBL" id="SDPQ02000001">
    <property type="protein sequence ID" value="KAA1400257.1"/>
    <property type="molecule type" value="Genomic_DNA"/>
</dbReference>
<evidence type="ECO:0000313" key="5">
    <source>
        <dbReference type="EMBL" id="KAA1400257.1"/>
    </source>
</evidence>
<evidence type="ECO:0000259" key="4">
    <source>
        <dbReference type="Pfam" id="PF13407"/>
    </source>
</evidence>
<accession>A0A5M4FJD1</accession>
<name>A0A5M4FJD1_9ACTN</name>
<dbReference type="Gene3D" id="3.40.50.2300">
    <property type="match status" value="2"/>
</dbReference>
<organism evidence="5 6">
    <name type="scientific">Aeromicrobium ginsengisoli</name>
    <dbReference type="NCBI Taxonomy" id="363867"/>
    <lineage>
        <taxon>Bacteria</taxon>
        <taxon>Bacillati</taxon>
        <taxon>Actinomycetota</taxon>
        <taxon>Actinomycetes</taxon>
        <taxon>Propionibacteriales</taxon>
        <taxon>Nocardioidaceae</taxon>
        <taxon>Aeromicrobium</taxon>
    </lineage>
</organism>
<reference evidence="5" key="1">
    <citation type="submission" date="2019-09" db="EMBL/GenBank/DDBJ databases">
        <authorList>
            <person name="Li J."/>
        </authorList>
    </citation>
    <scope>NUCLEOTIDE SEQUENCE [LARGE SCALE GENOMIC DNA]</scope>
    <source>
        <strain evidence="5">JCM 14732</strain>
    </source>
</reference>
<comment type="similarity">
    <text evidence="2">Belongs to the bacterial solute-binding protein 2 family.</text>
</comment>
<evidence type="ECO:0000313" key="6">
    <source>
        <dbReference type="Proteomes" id="UP000380867"/>
    </source>
</evidence>
<evidence type="ECO:0000256" key="2">
    <source>
        <dbReference type="ARBA" id="ARBA00007639"/>
    </source>
</evidence>
<dbReference type="GO" id="GO:0030246">
    <property type="term" value="F:carbohydrate binding"/>
    <property type="evidence" value="ECO:0007669"/>
    <property type="project" value="UniProtKB-ARBA"/>
</dbReference>
<dbReference type="PANTHER" id="PTHR46847">
    <property type="entry name" value="D-ALLOSE-BINDING PERIPLASMIC PROTEIN-RELATED"/>
    <property type="match status" value="1"/>
</dbReference>
<dbReference type="PANTHER" id="PTHR46847:SF1">
    <property type="entry name" value="D-ALLOSE-BINDING PERIPLASMIC PROTEIN-RELATED"/>
    <property type="match status" value="1"/>
</dbReference>
<dbReference type="SUPFAM" id="SSF53822">
    <property type="entry name" value="Periplasmic binding protein-like I"/>
    <property type="match status" value="1"/>
</dbReference>
<proteinExistence type="inferred from homology"/>
<gene>
    <name evidence="5" type="ORF">ESP70_005905</name>
</gene>
<keyword evidence="6" id="KW-1185">Reference proteome</keyword>
<dbReference type="Pfam" id="PF13407">
    <property type="entry name" value="Peripla_BP_4"/>
    <property type="match status" value="1"/>
</dbReference>
<protein>
    <submittedName>
        <fullName evidence="5">Sugar ABC transporter substrate-binding protein</fullName>
    </submittedName>
</protein>
<dbReference type="InterPro" id="IPR028082">
    <property type="entry name" value="Peripla_BP_I"/>
</dbReference>
<dbReference type="AlphaFoldDB" id="A0A5M4FJD1"/>
<dbReference type="CDD" id="cd01536">
    <property type="entry name" value="PBP1_ABC_sugar_binding-like"/>
    <property type="match status" value="1"/>
</dbReference>
<sequence>MRFGTSPSERAGVRLSTELSRVCADVHCCGVLQAIGLRPTWPGSHGSGTEQEDQMDFAHTRRRRIGARRRMAALAVAAVATSTTLAACGSSDSGGEAAKGGSAKGKTVMLLAGANSNTWAGYFNKIFTQEMKAEGVTVKPMLTLSPTEQVQQFREAIAQKPDAIVITLLDNKATILGIKQAKQAGVPVITFDGPPDPSVRDQVRSVESDNPALGRLAAENLIEGLRAQGKKKANIIAIGGLKAMLLTQQRQEAFDEEMKKAPEYRVLETTDSQWNPTLALQQAQQLIAKHGKGNIDAAYGMSDYLAIPIIQAAKQAGMKVGGKDGLLVVSGNCFKAGIDAIKKGEMYGTNTEDPGTLAKETADYTTKFLTGDDVEQHVTIKEERINPDNVDQFAEQCSHA</sequence>
<feature type="domain" description="Periplasmic binding protein" evidence="4">
    <location>
        <begin position="113"/>
        <end position="371"/>
    </location>
</feature>
<dbReference type="InterPro" id="IPR025997">
    <property type="entry name" value="SBP_2_dom"/>
</dbReference>
<dbReference type="GO" id="GO:0030313">
    <property type="term" value="C:cell envelope"/>
    <property type="evidence" value="ECO:0007669"/>
    <property type="project" value="UniProtKB-SubCell"/>
</dbReference>
<dbReference type="Proteomes" id="UP000380867">
    <property type="component" value="Unassembled WGS sequence"/>
</dbReference>
<evidence type="ECO:0000256" key="1">
    <source>
        <dbReference type="ARBA" id="ARBA00004196"/>
    </source>
</evidence>
<evidence type="ECO:0000256" key="3">
    <source>
        <dbReference type="ARBA" id="ARBA00022729"/>
    </source>
</evidence>